<proteinExistence type="predicted"/>
<reference evidence="1 2" key="1">
    <citation type="submission" date="2018-05" db="EMBL/GenBank/DDBJ databases">
        <title>Whole genome sequencing for identification of molecular markers to develop diagnostic detection tools for the regulated plant pathogen Lachnellula willkommii.</title>
        <authorList>
            <person name="Giroux E."/>
            <person name="Bilodeau G."/>
        </authorList>
    </citation>
    <scope>NUCLEOTIDE SEQUENCE [LARGE SCALE GENOMIC DNA]</scope>
    <source>
        <strain evidence="1 2">CBS 625.97</strain>
    </source>
</reference>
<evidence type="ECO:0000313" key="1">
    <source>
        <dbReference type="EMBL" id="TVY55440.1"/>
    </source>
</evidence>
<accession>A0A7D8URN8</accession>
<dbReference type="OrthoDB" id="3503419at2759"/>
<evidence type="ECO:0008006" key="3">
    <source>
        <dbReference type="Google" id="ProtNLM"/>
    </source>
</evidence>
<name>A0A7D8URN8_9HELO</name>
<keyword evidence="2" id="KW-1185">Reference proteome</keyword>
<protein>
    <recommendedName>
        <fullName evidence="3">Nucleoside phosphorylase domain-containing protein</fullName>
    </recommendedName>
</protein>
<dbReference type="AlphaFoldDB" id="A0A7D8URN8"/>
<sequence length="418" mass="45901">MATTFATSYSLLPTQLMPITLDRRPDDQAILASTVCQRIAADPLTHTMGSKLMRYVIPKIHTAIQTNTFASILVIGAHTRSPTDIITGNEKADKPFNWQRPTARVVYAPEGNILQLGVFPGHAYVEHYAALIATYVASKAVAGTRIPTVHYRLPPPDASVTLFANSNLRHLGPVDIAIVGYVDSLPNSTGPGDWETATATHSGGGEPPLFAWKKRKLQNGQIVAFIGCTACYWGDIGGQLIRSLKELSGVREAIYVGKLGTLDERHMPNSVLATGSCSKFHDGGMVEWESVLDRAVQGSSIVVNGVHCTVATSLCETKEWARDWKTKADWVDPEIGHMARVSIEKGVLFGYLHVVSDNLSREGLEGLVDERKATIIADRKKLLQEVEWVLERYFSEIGERSTREEETAKETARVPVIR</sequence>
<organism evidence="1 2">
    <name type="scientific">Lachnellula cervina</name>
    <dbReference type="NCBI Taxonomy" id="1316786"/>
    <lineage>
        <taxon>Eukaryota</taxon>
        <taxon>Fungi</taxon>
        <taxon>Dikarya</taxon>
        <taxon>Ascomycota</taxon>
        <taxon>Pezizomycotina</taxon>
        <taxon>Leotiomycetes</taxon>
        <taxon>Helotiales</taxon>
        <taxon>Lachnaceae</taxon>
        <taxon>Lachnellula</taxon>
    </lineage>
</organism>
<evidence type="ECO:0000313" key="2">
    <source>
        <dbReference type="Proteomes" id="UP000481288"/>
    </source>
</evidence>
<gene>
    <name evidence="1" type="ORF">LCER1_G005416</name>
</gene>
<comment type="caution">
    <text evidence="1">The sequence shown here is derived from an EMBL/GenBank/DDBJ whole genome shotgun (WGS) entry which is preliminary data.</text>
</comment>
<dbReference type="EMBL" id="QGMG01000240">
    <property type="protein sequence ID" value="TVY55440.1"/>
    <property type="molecule type" value="Genomic_DNA"/>
</dbReference>
<dbReference type="Proteomes" id="UP000481288">
    <property type="component" value="Unassembled WGS sequence"/>
</dbReference>